<organism evidence="1 2">
    <name type="scientific">Punica granatum</name>
    <name type="common">Pomegranate</name>
    <dbReference type="NCBI Taxonomy" id="22663"/>
    <lineage>
        <taxon>Eukaryota</taxon>
        <taxon>Viridiplantae</taxon>
        <taxon>Streptophyta</taxon>
        <taxon>Embryophyta</taxon>
        <taxon>Tracheophyta</taxon>
        <taxon>Spermatophyta</taxon>
        <taxon>Magnoliopsida</taxon>
        <taxon>eudicotyledons</taxon>
        <taxon>Gunneridae</taxon>
        <taxon>Pentapetalae</taxon>
        <taxon>rosids</taxon>
        <taxon>malvids</taxon>
        <taxon>Myrtales</taxon>
        <taxon>Lythraceae</taxon>
        <taxon>Punica</taxon>
    </lineage>
</organism>
<evidence type="ECO:0000313" key="2">
    <source>
        <dbReference type="Proteomes" id="UP000233551"/>
    </source>
</evidence>
<keyword evidence="2" id="KW-1185">Reference proteome</keyword>
<comment type="caution">
    <text evidence="1">The sequence shown here is derived from an EMBL/GenBank/DDBJ whole genome shotgun (WGS) entry which is preliminary data.</text>
</comment>
<gene>
    <name evidence="1" type="ORF">CRG98_008759</name>
</gene>
<reference evidence="1 2" key="1">
    <citation type="submission" date="2017-11" db="EMBL/GenBank/DDBJ databases">
        <title>De-novo sequencing of pomegranate (Punica granatum L.) genome.</title>
        <authorList>
            <person name="Akparov Z."/>
            <person name="Amiraslanov A."/>
            <person name="Hajiyeva S."/>
            <person name="Abbasov M."/>
            <person name="Kaur K."/>
            <person name="Hamwieh A."/>
            <person name="Solovyev V."/>
            <person name="Salamov A."/>
            <person name="Braich B."/>
            <person name="Kosarev P."/>
            <person name="Mahmoud A."/>
            <person name="Hajiyev E."/>
            <person name="Babayeva S."/>
            <person name="Izzatullayeva V."/>
            <person name="Mammadov A."/>
            <person name="Mammadov A."/>
            <person name="Sharifova S."/>
            <person name="Ojaghi J."/>
            <person name="Eynullazada K."/>
            <person name="Bayramov B."/>
            <person name="Abdulazimova A."/>
            <person name="Shahmuradov I."/>
        </authorList>
    </citation>
    <scope>NUCLEOTIDE SEQUENCE [LARGE SCALE GENOMIC DNA]</scope>
    <source>
        <strain evidence="2">cv. AG2017</strain>
        <tissue evidence="1">Leaf</tissue>
    </source>
</reference>
<dbReference type="Proteomes" id="UP000233551">
    <property type="component" value="Unassembled WGS sequence"/>
</dbReference>
<proteinExistence type="predicted"/>
<accession>A0A2I0KQU0</accession>
<dbReference type="EMBL" id="PGOL01000426">
    <property type="protein sequence ID" value="PKI70868.1"/>
    <property type="molecule type" value="Genomic_DNA"/>
</dbReference>
<dbReference type="AlphaFoldDB" id="A0A2I0KQU0"/>
<name>A0A2I0KQU0_PUNGR</name>
<protein>
    <submittedName>
        <fullName evidence="1">Uncharacterized protein</fullName>
    </submittedName>
</protein>
<evidence type="ECO:0000313" key="1">
    <source>
        <dbReference type="EMBL" id="PKI70868.1"/>
    </source>
</evidence>
<sequence length="239" mass="25691">MEIPRTRRSHEAGPTCRGLAPAPAPPLFAASTLASTPAVASAPSPSPPLLEASAPAVAPTPLYVYSALCVSLSFSLYVCSALCSGGEEEEEWSSQGIGSQEPYVCSNAGFWPSKKGIRSIVDILTQRFYGAWPRWSDIPDATMNSCFEMWEEKAEKRSIGQVELFLRLHKRSKDGTCVCPRAAKALLDYEELKKASQGFDGDGDSNLADAEIWVNAIGGTSTSPISPAPYVPWSKMPSE</sequence>